<organism evidence="2 3">
    <name type="scientific">Tolumonas osonensis</name>
    <dbReference type="NCBI Taxonomy" id="675874"/>
    <lineage>
        <taxon>Bacteria</taxon>
        <taxon>Pseudomonadati</taxon>
        <taxon>Pseudomonadota</taxon>
        <taxon>Gammaproteobacteria</taxon>
        <taxon>Aeromonadales</taxon>
        <taxon>Aeromonadaceae</taxon>
        <taxon>Tolumonas</taxon>
    </lineage>
</organism>
<reference evidence="2 3" key="1">
    <citation type="submission" date="2020-08" db="EMBL/GenBank/DDBJ databases">
        <title>Genomic Encyclopedia of Type Strains, Phase IV (KMG-IV): sequencing the most valuable type-strain genomes for metagenomic binning, comparative biology and taxonomic classification.</title>
        <authorList>
            <person name="Goeker M."/>
        </authorList>
    </citation>
    <scope>NUCLEOTIDE SEQUENCE [LARGE SCALE GENOMIC DNA]</scope>
    <source>
        <strain evidence="2 3">DSM 22975</strain>
    </source>
</reference>
<accession>A0A841GLU9</accession>
<evidence type="ECO:0000256" key="1">
    <source>
        <dbReference type="SAM" id="SignalP"/>
    </source>
</evidence>
<dbReference type="InterPro" id="IPR011990">
    <property type="entry name" value="TPR-like_helical_dom_sf"/>
</dbReference>
<dbReference type="Proteomes" id="UP000585721">
    <property type="component" value="Unassembled WGS sequence"/>
</dbReference>
<dbReference type="AlphaFoldDB" id="A0A841GLU9"/>
<dbReference type="Pfam" id="PF14559">
    <property type="entry name" value="TPR_19"/>
    <property type="match status" value="1"/>
</dbReference>
<dbReference type="SUPFAM" id="SSF48452">
    <property type="entry name" value="TPR-like"/>
    <property type="match status" value="1"/>
</dbReference>
<protein>
    <submittedName>
        <fullName evidence="2">Tetratricopeptide (TPR) repeat protein</fullName>
    </submittedName>
</protein>
<dbReference type="Gene3D" id="1.25.40.10">
    <property type="entry name" value="Tetratricopeptide repeat domain"/>
    <property type="match status" value="1"/>
</dbReference>
<keyword evidence="1" id="KW-0732">Signal</keyword>
<feature type="signal peptide" evidence="1">
    <location>
        <begin position="1"/>
        <end position="20"/>
    </location>
</feature>
<gene>
    <name evidence="2" type="ORF">HNR75_002041</name>
</gene>
<keyword evidence="3" id="KW-1185">Reference proteome</keyword>
<dbReference type="RefSeq" id="WP_188026842.1">
    <property type="nucleotide sequence ID" value="NZ_JACHGR010000006.1"/>
</dbReference>
<feature type="chain" id="PRO_5032707687" evidence="1">
    <location>
        <begin position="21"/>
        <end position="205"/>
    </location>
</feature>
<proteinExistence type="predicted"/>
<evidence type="ECO:0000313" key="2">
    <source>
        <dbReference type="EMBL" id="MBB6056111.1"/>
    </source>
</evidence>
<dbReference type="EMBL" id="JACHGR010000006">
    <property type="protein sequence ID" value="MBB6056111.1"/>
    <property type="molecule type" value="Genomic_DNA"/>
</dbReference>
<comment type="caution">
    <text evidence="2">The sequence shown here is derived from an EMBL/GenBank/DDBJ whole genome shotgun (WGS) entry which is preliminary data.</text>
</comment>
<name>A0A841GLU9_9GAMM</name>
<evidence type="ECO:0000313" key="3">
    <source>
        <dbReference type="Proteomes" id="UP000585721"/>
    </source>
</evidence>
<sequence length="205" mass="22714">MKKYLFLMGLVSVAAPQVHAADALIRIQDQWSVCQYQVEKDAKEGCLETLSKEASQQSLQNKSRVDLLIWSAIVKSSWAGAKGGLDALSLVKEAKGELEQALARDPKSLNGSAYTSLGTLYYQVPGWPIGFGDNKQAEQLLKQALAINPDGIDPNFFYGDFLLEQGRKKEAKIYLTKALNAPERIGRELADKGRKQEIQDRLSEL</sequence>